<dbReference type="Proteomes" id="UP000644548">
    <property type="component" value="Unassembled WGS sequence"/>
</dbReference>
<dbReference type="Pfam" id="PF00583">
    <property type="entry name" value="Acetyltransf_1"/>
    <property type="match status" value="1"/>
</dbReference>
<dbReference type="SUPFAM" id="SSF55729">
    <property type="entry name" value="Acyl-CoA N-acyltransferases (Nat)"/>
    <property type="match status" value="1"/>
</dbReference>
<sequence>MGGVPLTVRPLTPSDFPQVRPMLLDMGFVEDETELAARFPAFCVHPEWVALGAFRDGVLRGYAAAQDYGPHLRSGNSHRTAKLHDLYTAPEVRGQGVGRTLMLGMEAWAQARSARYLFWYANLREATPADERMGYTPGAEAQEGYRFFEVDFSDRTSRQPHPERGS</sequence>
<protein>
    <submittedName>
        <fullName evidence="4">Aminoglycoside acetyltransferase</fullName>
    </submittedName>
</protein>
<feature type="domain" description="N-acetyltransferase" evidence="3">
    <location>
        <begin position="6"/>
        <end position="159"/>
    </location>
</feature>
<dbReference type="InterPro" id="IPR050832">
    <property type="entry name" value="Bact_Acetyltransf"/>
</dbReference>
<keyword evidence="2" id="KW-0012">Acyltransferase</keyword>
<dbReference type="InterPro" id="IPR016181">
    <property type="entry name" value="Acyl_CoA_acyltransferase"/>
</dbReference>
<dbReference type="InterPro" id="IPR000182">
    <property type="entry name" value="GNAT_dom"/>
</dbReference>
<dbReference type="Gene3D" id="3.40.630.30">
    <property type="match status" value="1"/>
</dbReference>
<dbReference type="PROSITE" id="PS51186">
    <property type="entry name" value="GNAT"/>
    <property type="match status" value="1"/>
</dbReference>
<comment type="caution">
    <text evidence="4">The sequence shown here is derived from an EMBL/GenBank/DDBJ whole genome shotgun (WGS) entry which is preliminary data.</text>
</comment>
<name>A0ABQ2S351_9DEIO</name>
<dbReference type="PANTHER" id="PTHR43877">
    <property type="entry name" value="AMINOALKYLPHOSPHONATE N-ACETYLTRANSFERASE-RELATED-RELATED"/>
    <property type="match status" value="1"/>
</dbReference>
<evidence type="ECO:0000313" key="4">
    <source>
        <dbReference type="EMBL" id="GGR89978.1"/>
    </source>
</evidence>
<gene>
    <name evidence="4" type="ORF">GCM10008960_16330</name>
</gene>
<dbReference type="CDD" id="cd04301">
    <property type="entry name" value="NAT_SF"/>
    <property type="match status" value="1"/>
</dbReference>
<proteinExistence type="predicted"/>
<evidence type="ECO:0000256" key="2">
    <source>
        <dbReference type="ARBA" id="ARBA00023315"/>
    </source>
</evidence>
<dbReference type="EMBL" id="BMQN01000002">
    <property type="protein sequence ID" value="GGR89978.1"/>
    <property type="molecule type" value="Genomic_DNA"/>
</dbReference>
<evidence type="ECO:0000259" key="3">
    <source>
        <dbReference type="PROSITE" id="PS51186"/>
    </source>
</evidence>
<evidence type="ECO:0000313" key="5">
    <source>
        <dbReference type="Proteomes" id="UP000644548"/>
    </source>
</evidence>
<reference evidence="5" key="1">
    <citation type="journal article" date="2019" name="Int. J. Syst. Evol. Microbiol.">
        <title>The Global Catalogue of Microorganisms (GCM) 10K type strain sequencing project: providing services to taxonomists for standard genome sequencing and annotation.</title>
        <authorList>
            <consortium name="The Broad Institute Genomics Platform"/>
            <consortium name="The Broad Institute Genome Sequencing Center for Infectious Disease"/>
            <person name="Wu L."/>
            <person name="Ma J."/>
        </authorList>
    </citation>
    <scope>NUCLEOTIDE SEQUENCE [LARGE SCALE GENOMIC DNA]</scope>
    <source>
        <strain evidence="5">JCM 31405</strain>
    </source>
</reference>
<accession>A0ABQ2S351</accession>
<evidence type="ECO:0000256" key="1">
    <source>
        <dbReference type="ARBA" id="ARBA00022679"/>
    </source>
</evidence>
<keyword evidence="1" id="KW-0808">Transferase</keyword>
<keyword evidence="5" id="KW-1185">Reference proteome</keyword>
<organism evidence="4 5">
    <name type="scientific">Deinococcus sedimenti</name>
    <dbReference type="NCBI Taxonomy" id="1867090"/>
    <lineage>
        <taxon>Bacteria</taxon>
        <taxon>Thermotogati</taxon>
        <taxon>Deinococcota</taxon>
        <taxon>Deinococci</taxon>
        <taxon>Deinococcales</taxon>
        <taxon>Deinococcaceae</taxon>
        <taxon>Deinococcus</taxon>
    </lineage>
</organism>